<evidence type="ECO:0000256" key="1">
    <source>
        <dbReference type="ARBA" id="ARBA00022490"/>
    </source>
</evidence>
<dbReference type="GO" id="GO:0004139">
    <property type="term" value="F:deoxyribose-phosphate aldolase activity"/>
    <property type="evidence" value="ECO:0007669"/>
    <property type="project" value="UniProtKB-UniRule"/>
</dbReference>
<sequence>MFPLETLPGMIDISAVAAGERLSDIDRVCDIAKTYHCASTITLPCYLVYTIKNTIGYEDIIHGTVTGFPYGGELTSTKVYEAKQLELMGAQEIDMVMNIGAFLSGNKNYVKQDISAVCEAVKIPVKVIIETALLDDVQIAKASEIVAASGAAWVKSSTGFQGKATTVEMVRIMKDAVGESIRVKASGGIRDIDTMLEMIDAGAERFGLGANSAEPLLRDLDKRIGRESLMDYIK</sequence>
<dbReference type="PIRSF" id="PIRSF001357">
    <property type="entry name" value="DeoC"/>
    <property type="match status" value="1"/>
</dbReference>
<comment type="caution">
    <text evidence="4">The sequence shown here is derived from an EMBL/GenBank/DDBJ whole genome shotgun (WGS) entry which is preliminary data.</text>
</comment>
<keyword evidence="2" id="KW-0704">Schiff base</keyword>
<keyword evidence="1" id="KW-0963">Cytoplasm</keyword>
<dbReference type="EC" id="4.1.2.4" evidence="3"/>
<dbReference type="SUPFAM" id="SSF51569">
    <property type="entry name" value="Aldolase"/>
    <property type="match status" value="1"/>
</dbReference>
<dbReference type="InterPro" id="IPR011343">
    <property type="entry name" value="DeoC"/>
</dbReference>
<dbReference type="Proteomes" id="UP000034076">
    <property type="component" value="Unassembled WGS sequence"/>
</dbReference>
<dbReference type="OrthoDB" id="9778711at2"/>
<dbReference type="InterPro" id="IPR013785">
    <property type="entry name" value="Aldolase_TIM"/>
</dbReference>
<organism evidence="4 5">
    <name type="scientific">Christensenella hongkongensis</name>
    <dbReference type="NCBI Taxonomy" id="270498"/>
    <lineage>
        <taxon>Bacteria</taxon>
        <taxon>Bacillati</taxon>
        <taxon>Bacillota</taxon>
        <taxon>Clostridia</taxon>
        <taxon>Christensenellales</taxon>
        <taxon>Christensenellaceae</taxon>
        <taxon>Christensenella</taxon>
    </lineage>
</organism>
<dbReference type="Gene3D" id="3.20.20.70">
    <property type="entry name" value="Aldolase class I"/>
    <property type="match status" value="1"/>
</dbReference>
<keyword evidence="4" id="KW-0456">Lyase</keyword>
<dbReference type="PATRIC" id="fig|270498.16.peg.434"/>
<evidence type="ECO:0000256" key="3">
    <source>
        <dbReference type="NCBIfam" id="TIGR00126"/>
    </source>
</evidence>
<reference evidence="4 5" key="1">
    <citation type="submission" date="2015-04" db="EMBL/GenBank/DDBJ databases">
        <title>Draft genome sequence of bacteremic isolate Catabacter hongkongensis type strain HKU16T.</title>
        <authorList>
            <person name="Lau S.K."/>
            <person name="Teng J.L."/>
            <person name="Huang Y."/>
            <person name="Curreem S.O."/>
            <person name="Tsui S.K."/>
            <person name="Woo P.C."/>
        </authorList>
    </citation>
    <scope>NUCLEOTIDE SEQUENCE [LARGE SCALE GENOMIC DNA]</scope>
    <source>
        <strain evidence="4 5">HKU16</strain>
    </source>
</reference>
<dbReference type="EMBL" id="LAYJ01000068">
    <property type="protein sequence ID" value="KKI51668.1"/>
    <property type="molecule type" value="Genomic_DNA"/>
</dbReference>
<dbReference type="PANTHER" id="PTHR10889">
    <property type="entry name" value="DEOXYRIBOSE-PHOSPHATE ALDOLASE"/>
    <property type="match status" value="1"/>
</dbReference>
<dbReference type="GO" id="GO:0005737">
    <property type="term" value="C:cytoplasm"/>
    <property type="evidence" value="ECO:0007669"/>
    <property type="project" value="InterPro"/>
</dbReference>
<dbReference type="CDD" id="cd00959">
    <property type="entry name" value="DeoC"/>
    <property type="match status" value="1"/>
</dbReference>
<evidence type="ECO:0000256" key="2">
    <source>
        <dbReference type="ARBA" id="ARBA00023270"/>
    </source>
</evidence>
<proteinExistence type="predicted"/>
<dbReference type="NCBIfam" id="TIGR00126">
    <property type="entry name" value="deoC"/>
    <property type="match status" value="1"/>
</dbReference>
<dbReference type="InterPro" id="IPR002915">
    <property type="entry name" value="DeoC/FbaB/LacD_aldolase"/>
</dbReference>
<gene>
    <name evidence="4" type="ORF">CHK_0835</name>
</gene>
<keyword evidence="5" id="KW-1185">Reference proteome</keyword>
<protein>
    <recommendedName>
        <fullName evidence="3">Deoxyribose-phosphate aldolase</fullName>
        <ecNumber evidence="3">4.1.2.4</ecNumber>
    </recommendedName>
</protein>
<evidence type="ECO:0000313" key="5">
    <source>
        <dbReference type="Proteomes" id="UP000034076"/>
    </source>
</evidence>
<accession>A0A0M2NHN1</accession>
<dbReference type="PANTHER" id="PTHR10889:SF1">
    <property type="entry name" value="DEOXYRIBOSE-PHOSPHATE ALDOLASE"/>
    <property type="match status" value="1"/>
</dbReference>
<dbReference type="STRING" id="270498.CHK_0835"/>
<dbReference type="GO" id="GO:0009264">
    <property type="term" value="P:deoxyribonucleotide catabolic process"/>
    <property type="evidence" value="ECO:0007669"/>
    <property type="project" value="UniProtKB-UniRule"/>
</dbReference>
<name>A0A0M2NHN1_9FIRM</name>
<dbReference type="SMART" id="SM01133">
    <property type="entry name" value="DeoC"/>
    <property type="match status" value="1"/>
</dbReference>
<dbReference type="Pfam" id="PF01791">
    <property type="entry name" value="DeoC"/>
    <property type="match status" value="1"/>
</dbReference>
<evidence type="ECO:0000313" key="4">
    <source>
        <dbReference type="EMBL" id="KKI51668.1"/>
    </source>
</evidence>
<dbReference type="RefSeq" id="WP_052740287.1">
    <property type="nucleotide sequence ID" value="NZ_CAUERS010000011.1"/>
</dbReference>
<dbReference type="GO" id="GO:0016052">
    <property type="term" value="P:carbohydrate catabolic process"/>
    <property type="evidence" value="ECO:0007669"/>
    <property type="project" value="TreeGrafter"/>
</dbReference>
<dbReference type="AlphaFoldDB" id="A0A0M2NHN1"/>